<sequence>MIVLSCFLVQKTTEQYAGILLVERLSQKYQQIRMGTLTFIGTGKFQEL</sequence>
<proteinExistence type="predicted"/>
<dbReference type="EMBL" id="GBRH01211623">
    <property type="protein sequence ID" value="JAD86272.1"/>
    <property type="molecule type" value="Transcribed_RNA"/>
</dbReference>
<accession>A0A0A9DR72</accession>
<organism evidence="1">
    <name type="scientific">Arundo donax</name>
    <name type="common">Giant reed</name>
    <name type="synonym">Donax arundinaceus</name>
    <dbReference type="NCBI Taxonomy" id="35708"/>
    <lineage>
        <taxon>Eukaryota</taxon>
        <taxon>Viridiplantae</taxon>
        <taxon>Streptophyta</taxon>
        <taxon>Embryophyta</taxon>
        <taxon>Tracheophyta</taxon>
        <taxon>Spermatophyta</taxon>
        <taxon>Magnoliopsida</taxon>
        <taxon>Liliopsida</taxon>
        <taxon>Poales</taxon>
        <taxon>Poaceae</taxon>
        <taxon>PACMAD clade</taxon>
        <taxon>Arundinoideae</taxon>
        <taxon>Arundineae</taxon>
        <taxon>Arundo</taxon>
    </lineage>
</organism>
<reference evidence="1" key="1">
    <citation type="submission" date="2014-09" db="EMBL/GenBank/DDBJ databases">
        <authorList>
            <person name="Magalhaes I.L.F."/>
            <person name="Oliveira U."/>
            <person name="Santos F.R."/>
            <person name="Vidigal T.H.D.A."/>
            <person name="Brescovit A.D."/>
            <person name="Santos A.J."/>
        </authorList>
    </citation>
    <scope>NUCLEOTIDE SEQUENCE</scope>
    <source>
        <tissue evidence="1">Shoot tissue taken approximately 20 cm above the soil surface</tissue>
    </source>
</reference>
<protein>
    <submittedName>
        <fullName evidence="1">Uncharacterized protein</fullName>
    </submittedName>
</protein>
<dbReference type="AlphaFoldDB" id="A0A0A9DR72"/>
<reference evidence="1" key="2">
    <citation type="journal article" date="2015" name="Data Brief">
        <title>Shoot transcriptome of the giant reed, Arundo donax.</title>
        <authorList>
            <person name="Barrero R.A."/>
            <person name="Guerrero F.D."/>
            <person name="Moolhuijzen P."/>
            <person name="Goolsby J.A."/>
            <person name="Tidwell J."/>
            <person name="Bellgard S.E."/>
            <person name="Bellgard M.I."/>
        </authorList>
    </citation>
    <scope>NUCLEOTIDE SEQUENCE</scope>
    <source>
        <tissue evidence="1">Shoot tissue taken approximately 20 cm above the soil surface</tissue>
    </source>
</reference>
<evidence type="ECO:0000313" key="1">
    <source>
        <dbReference type="EMBL" id="JAD86272.1"/>
    </source>
</evidence>
<name>A0A0A9DR72_ARUDO</name>